<proteinExistence type="inferred from homology"/>
<dbReference type="InterPro" id="IPR051860">
    <property type="entry name" value="Plasmodium_CSP_Invasion"/>
</dbReference>
<feature type="compositionally biased region" description="Low complexity" evidence="7">
    <location>
        <begin position="75"/>
        <end position="124"/>
    </location>
</feature>
<comment type="function">
    <text evidence="5">In the vertebrate host, binds to highly sulfated heparan sulfate proteoglycans (HSPGs) on the surface of host hepatocytes and is required for sporozoite invasion of the host hepatocytes.</text>
</comment>
<evidence type="ECO:0000256" key="5">
    <source>
        <dbReference type="ARBA" id="ARBA00033726"/>
    </source>
</evidence>
<name>A0A7S4S583_9STRA</name>
<keyword evidence="3" id="KW-0748">Sporozoite</keyword>
<protein>
    <recommendedName>
        <fullName evidence="2">Circumsporozoite protein</fullName>
    </recommendedName>
</protein>
<comment type="function">
    <text evidence="6">Essential sporozoite protein. In the mosquito vector, required for sporozoite development in the oocyst, migration through the vector hemolymph and entry into the vector salivary glands. In the vertebrate host, required for sporozoite migration through the host dermis and infection of host hepatocytes. Binds to highly sulfated heparan sulfate proteoglycans (HSPGs) on the surface of host hepatocytes.</text>
</comment>
<accession>A0A7S4S583</accession>
<dbReference type="PANTHER" id="PTHR44826">
    <property type="entry name" value="SPORE COAT PROTEIN SP85"/>
    <property type="match status" value="1"/>
</dbReference>
<organism evidence="8">
    <name type="scientific">Ditylum brightwellii</name>
    <dbReference type="NCBI Taxonomy" id="49249"/>
    <lineage>
        <taxon>Eukaryota</taxon>
        <taxon>Sar</taxon>
        <taxon>Stramenopiles</taxon>
        <taxon>Ochrophyta</taxon>
        <taxon>Bacillariophyta</taxon>
        <taxon>Mediophyceae</taxon>
        <taxon>Lithodesmiophycidae</taxon>
        <taxon>Lithodesmiales</taxon>
        <taxon>Lithodesmiaceae</taxon>
        <taxon>Ditylum</taxon>
    </lineage>
</organism>
<dbReference type="EMBL" id="HBNS01037805">
    <property type="protein sequence ID" value="CAE4634972.1"/>
    <property type="molecule type" value="Transcribed_RNA"/>
</dbReference>
<feature type="compositionally biased region" description="Low complexity" evidence="7">
    <location>
        <begin position="1"/>
        <end position="68"/>
    </location>
</feature>
<dbReference type="AlphaFoldDB" id="A0A7S4S583"/>
<keyword evidence="4" id="KW-0677">Repeat</keyword>
<comment type="similarity">
    <text evidence="1">Belongs to the plasmodium circumsporozoite protein family.</text>
</comment>
<sequence>MPSLAPSSNPSSAPSSNPSSQPSLSSHPSSNSSLGPSLSAQPSLSSHPSSQPSSQPSSRPSTQTSPKPSLQPSMQPSTQNSSKPSSKPSSQPSSRPSSQPSSKPSSKPSLSSHPSSQPSLYPSSRPSPPPQSSGRALISNAENEFVRLKVDNCTFSENKINSLLIQPPNVRTEHYMGGIITMNGNGNILTVERSYFSGNDMSTLDMSTPNPSQSPDFFEEYTYMIFNLNGKVTLSGNCFKRNTFNIATVMVSSTNDGKDIGSNFGSFNVGRTDPRRTCIGVGIYDTLPMMVNETLSRDTCNEFEKTFCSIVNPDFDPSMWGRRSGNFTSSGASTGSSMVYVIAALAGQVLFG</sequence>
<evidence type="ECO:0000256" key="6">
    <source>
        <dbReference type="ARBA" id="ARBA00045806"/>
    </source>
</evidence>
<dbReference type="PANTHER" id="PTHR44826:SF3">
    <property type="entry name" value="SPORE COAT PROTEIN SP85"/>
    <property type="match status" value="1"/>
</dbReference>
<evidence type="ECO:0000313" key="8">
    <source>
        <dbReference type="EMBL" id="CAE4634972.1"/>
    </source>
</evidence>
<evidence type="ECO:0000256" key="1">
    <source>
        <dbReference type="ARBA" id="ARBA00006241"/>
    </source>
</evidence>
<evidence type="ECO:0000256" key="2">
    <source>
        <dbReference type="ARBA" id="ARBA00021911"/>
    </source>
</evidence>
<gene>
    <name evidence="8" type="ORF">DBRI00130_LOCUS29516</name>
</gene>
<evidence type="ECO:0000256" key="7">
    <source>
        <dbReference type="SAM" id="MobiDB-lite"/>
    </source>
</evidence>
<evidence type="ECO:0000256" key="4">
    <source>
        <dbReference type="ARBA" id="ARBA00022737"/>
    </source>
</evidence>
<feature type="region of interest" description="Disordered" evidence="7">
    <location>
        <begin position="1"/>
        <end position="136"/>
    </location>
</feature>
<reference evidence="8" key="1">
    <citation type="submission" date="2021-01" db="EMBL/GenBank/DDBJ databases">
        <authorList>
            <person name="Corre E."/>
            <person name="Pelletier E."/>
            <person name="Niang G."/>
            <person name="Scheremetjew M."/>
            <person name="Finn R."/>
            <person name="Kale V."/>
            <person name="Holt S."/>
            <person name="Cochrane G."/>
            <person name="Meng A."/>
            <person name="Brown T."/>
            <person name="Cohen L."/>
        </authorList>
    </citation>
    <scope>NUCLEOTIDE SEQUENCE</scope>
    <source>
        <strain evidence="8">GSO104</strain>
    </source>
</reference>
<evidence type="ECO:0000256" key="3">
    <source>
        <dbReference type="ARBA" id="ARBA00022522"/>
    </source>
</evidence>